<dbReference type="EMBL" id="SDHW01000004">
    <property type="protein sequence ID" value="RXK59179.1"/>
    <property type="molecule type" value="Genomic_DNA"/>
</dbReference>
<comment type="subcellular location">
    <subcellularLocation>
        <location evidence="1">Cell envelope</location>
    </subcellularLocation>
</comment>
<evidence type="ECO:0000259" key="5">
    <source>
        <dbReference type="PROSITE" id="PS51352"/>
    </source>
</evidence>
<dbReference type="AlphaFoldDB" id="A0A4Q1CGA2"/>
<proteinExistence type="predicted"/>
<dbReference type="PANTHER" id="PTHR42852">
    <property type="entry name" value="THIOL:DISULFIDE INTERCHANGE PROTEIN DSBE"/>
    <property type="match status" value="1"/>
</dbReference>
<evidence type="ECO:0000313" key="6">
    <source>
        <dbReference type="EMBL" id="RXK59179.1"/>
    </source>
</evidence>
<dbReference type="InterPro" id="IPR017801">
    <property type="entry name" value="DUF3738"/>
</dbReference>
<dbReference type="PANTHER" id="PTHR42852:SF13">
    <property type="entry name" value="PROTEIN DIPZ"/>
    <property type="match status" value="1"/>
</dbReference>
<dbReference type="Proteomes" id="UP000290204">
    <property type="component" value="Unassembled WGS sequence"/>
</dbReference>
<feature type="signal peptide" evidence="4">
    <location>
        <begin position="1"/>
        <end position="18"/>
    </location>
</feature>
<keyword evidence="4" id="KW-0732">Signal</keyword>
<organism evidence="6 7">
    <name type="scientific">Lacibacter luteus</name>
    <dbReference type="NCBI Taxonomy" id="2508719"/>
    <lineage>
        <taxon>Bacteria</taxon>
        <taxon>Pseudomonadati</taxon>
        <taxon>Bacteroidota</taxon>
        <taxon>Chitinophagia</taxon>
        <taxon>Chitinophagales</taxon>
        <taxon>Chitinophagaceae</taxon>
        <taxon>Lacibacter</taxon>
    </lineage>
</organism>
<dbReference type="Gene3D" id="3.40.30.10">
    <property type="entry name" value="Glutaredoxin"/>
    <property type="match status" value="1"/>
</dbReference>
<dbReference type="InterPro" id="IPR013766">
    <property type="entry name" value="Thioredoxin_domain"/>
</dbReference>
<dbReference type="Pfam" id="PF08534">
    <property type="entry name" value="Redoxin"/>
    <property type="match status" value="1"/>
</dbReference>
<dbReference type="GO" id="GO:0030313">
    <property type="term" value="C:cell envelope"/>
    <property type="evidence" value="ECO:0007669"/>
    <property type="project" value="UniProtKB-SubCell"/>
</dbReference>
<dbReference type="CDD" id="cd02966">
    <property type="entry name" value="TlpA_like_family"/>
    <property type="match status" value="1"/>
</dbReference>
<dbReference type="GO" id="GO:0016491">
    <property type="term" value="F:oxidoreductase activity"/>
    <property type="evidence" value="ECO:0007669"/>
    <property type="project" value="InterPro"/>
</dbReference>
<comment type="caution">
    <text evidence="6">The sequence shown here is derived from an EMBL/GenBank/DDBJ whole genome shotgun (WGS) entry which is preliminary data.</text>
</comment>
<gene>
    <name evidence="6" type="ORF">ESA94_13645</name>
</gene>
<dbReference type="OrthoDB" id="793244at2"/>
<evidence type="ECO:0000256" key="1">
    <source>
        <dbReference type="ARBA" id="ARBA00004196"/>
    </source>
</evidence>
<sequence length="427" mass="48607">MRLLYVLAMLWLCVPVSAQTVKKQTAFPARDTTIVFTQTLRSNKTISLADYRGKLVILDFWASWCAPCVKSFGKIDTLQEKFKDRVQFVLINSKRSGDTRAKVEAVFKSWEQRNGRPLNLTAVVEDTVAVNRYPHLLLPHYVWLDTAGNLITETGADEVNAATIEAVLAGVPVKFEGKQDQQTEAPLYSNSDLPKDQLQQYALLLKGRNAGLPSGNRYRVTNGIIHGRAITNNSLQELYNIVVHKLYPKFSAKQMLLEVKDSLPLHLSFTDSRYAEWSKEHLYSLDFVVPVEKADLLYPLLLQYLNDYTALEGRVEERLMDCWLLRFTGDSLQLKSKQQKTVNRLAAREKPYLQNGEMKALVNFLNESEAVDFPVLDETGILYRIDLEFANGLETFSAIEAALKQYGFVLEKVQRSISVFVLRDDVR</sequence>
<keyword evidence="3" id="KW-0676">Redox-active center</keyword>
<reference evidence="6 7" key="1">
    <citation type="submission" date="2019-01" db="EMBL/GenBank/DDBJ databases">
        <title>Lacibacter sp. strain TTM-7.</title>
        <authorList>
            <person name="Chen W.-M."/>
        </authorList>
    </citation>
    <scope>NUCLEOTIDE SEQUENCE [LARGE SCALE GENOMIC DNA]</scope>
    <source>
        <strain evidence="6 7">TTM-7</strain>
    </source>
</reference>
<dbReference type="InterPro" id="IPR036249">
    <property type="entry name" value="Thioredoxin-like_sf"/>
</dbReference>
<evidence type="ECO:0000256" key="4">
    <source>
        <dbReference type="SAM" id="SignalP"/>
    </source>
</evidence>
<dbReference type="RefSeq" id="WP_129131483.1">
    <property type="nucleotide sequence ID" value="NZ_SDHW01000004.1"/>
</dbReference>
<keyword evidence="7" id="KW-1185">Reference proteome</keyword>
<evidence type="ECO:0000256" key="2">
    <source>
        <dbReference type="ARBA" id="ARBA00022748"/>
    </source>
</evidence>
<accession>A0A4Q1CGA2</accession>
<dbReference type="PROSITE" id="PS51352">
    <property type="entry name" value="THIOREDOXIN_2"/>
    <property type="match status" value="1"/>
</dbReference>
<dbReference type="PROSITE" id="PS00194">
    <property type="entry name" value="THIOREDOXIN_1"/>
    <property type="match status" value="1"/>
</dbReference>
<evidence type="ECO:0000256" key="3">
    <source>
        <dbReference type="ARBA" id="ARBA00023284"/>
    </source>
</evidence>
<feature type="domain" description="Thioredoxin" evidence="5">
    <location>
        <begin position="15"/>
        <end position="169"/>
    </location>
</feature>
<dbReference type="SUPFAM" id="SSF52833">
    <property type="entry name" value="Thioredoxin-like"/>
    <property type="match status" value="1"/>
</dbReference>
<name>A0A4Q1CGA2_9BACT</name>
<protein>
    <submittedName>
        <fullName evidence="6">Redoxin domain-containing protein</fullName>
    </submittedName>
</protein>
<dbReference type="Pfam" id="PF12543">
    <property type="entry name" value="DUF3738"/>
    <property type="match status" value="1"/>
</dbReference>
<dbReference type="InterPro" id="IPR017937">
    <property type="entry name" value="Thioredoxin_CS"/>
</dbReference>
<keyword evidence="2" id="KW-0201">Cytochrome c-type biogenesis</keyword>
<feature type="chain" id="PRO_5020934420" evidence="4">
    <location>
        <begin position="19"/>
        <end position="427"/>
    </location>
</feature>
<dbReference type="InterPro" id="IPR013740">
    <property type="entry name" value="Redoxin"/>
</dbReference>
<dbReference type="GO" id="GO:0017004">
    <property type="term" value="P:cytochrome complex assembly"/>
    <property type="evidence" value="ECO:0007669"/>
    <property type="project" value="UniProtKB-KW"/>
</dbReference>
<evidence type="ECO:0000313" key="7">
    <source>
        <dbReference type="Proteomes" id="UP000290204"/>
    </source>
</evidence>
<dbReference type="InterPro" id="IPR050553">
    <property type="entry name" value="Thioredoxin_ResA/DsbE_sf"/>
</dbReference>